<dbReference type="GO" id="GO:0003700">
    <property type="term" value="F:DNA-binding transcription factor activity"/>
    <property type="evidence" value="ECO:0007669"/>
    <property type="project" value="TreeGrafter"/>
</dbReference>
<evidence type="ECO:0000259" key="3">
    <source>
        <dbReference type="PROSITE" id="PS50977"/>
    </source>
</evidence>
<dbReference type="InterPro" id="IPR050109">
    <property type="entry name" value="HTH-type_TetR-like_transc_reg"/>
</dbReference>
<dbReference type="Gene3D" id="1.10.357.10">
    <property type="entry name" value="Tetracycline Repressor, domain 2"/>
    <property type="match status" value="1"/>
</dbReference>
<dbReference type="PROSITE" id="PS01081">
    <property type="entry name" value="HTH_TETR_1"/>
    <property type="match status" value="1"/>
</dbReference>
<dbReference type="PANTHER" id="PTHR30055:SF226">
    <property type="entry name" value="HTH-TYPE TRANSCRIPTIONAL REGULATOR PKSA"/>
    <property type="match status" value="1"/>
</dbReference>
<evidence type="ECO:0000256" key="2">
    <source>
        <dbReference type="PROSITE-ProRule" id="PRU00335"/>
    </source>
</evidence>
<dbReference type="Proteomes" id="UP000575985">
    <property type="component" value="Unassembled WGS sequence"/>
</dbReference>
<keyword evidence="5" id="KW-1185">Reference proteome</keyword>
<dbReference type="RefSeq" id="WP_179766972.1">
    <property type="nucleotide sequence ID" value="NZ_JACCFO010000001.1"/>
</dbReference>
<evidence type="ECO:0000313" key="4">
    <source>
        <dbReference type="EMBL" id="NYI95462.1"/>
    </source>
</evidence>
<protein>
    <submittedName>
        <fullName evidence="4">AcrR family transcriptional regulator</fullName>
    </submittedName>
</protein>
<dbReference type="PANTHER" id="PTHR30055">
    <property type="entry name" value="HTH-TYPE TRANSCRIPTIONAL REGULATOR RUTR"/>
    <property type="match status" value="1"/>
</dbReference>
<dbReference type="Pfam" id="PF00440">
    <property type="entry name" value="TetR_N"/>
    <property type="match status" value="1"/>
</dbReference>
<proteinExistence type="predicted"/>
<reference evidence="4 5" key="1">
    <citation type="submission" date="2020-07" db="EMBL/GenBank/DDBJ databases">
        <title>Sequencing the genomes of 1000 actinobacteria strains.</title>
        <authorList>
            <person name="Klenk H.-P."/>
        </authorList>
    </citation>
    <scope>NUCLEOTIDE SEQUENCE [LARGE SCALE GENOMIC DNA]</scope>
    <source>
        <strain evidence="4 5">DSM 45927</strain>
    </source>
</reference>
<accession>A0A853BLS3</accession>
<dbReference type="PRINTS" id="PR00455">
    <property type="entry name" value="HTHTETR"/>
</dbReference>
<dbReference type="InterPro" id="IPR009057">
    <property type="entry name" value="Homeodomain-like_sf"/>
</dbReference>
<dbReference type="SUPFAM" id="SSF46689">
    <property type="entry name" value="Homeodomain-like"/>
    <property type="match status" value="1"/>
</dbReference>
<gene>
    <name evidence="4" type="ORF">HNR12_001739</name>
</gene>
<dbReference type="PROSITE" id="PS50977">
    <property type="entry name" value="HTH_TETR_2"/>
    <property type="match status" value="1"/>
</dbReference>
<dbReference type="GO" id="GO:0000976">
    <property type="term" value="F:transcription cis-regulatory region binding"/>
    <property type="evidence" value="ECO:0007669"/>
    <property type="project" value="TreeGrafter"/>
</dbReference>
<evidence type="ECO:0000256" key="1">
    <source>
        <dbReference type="ARBA" id="ARBA00023125"/>
    </source>
</evidence>
<organism evidence="4 5">
    <name type="scientific">Streptomonospora nanhaiensis</name>
    <dbReference type="NCBI Taxonomy" id="1323731"/>
    <lineage>
        <taxon>Bacteria</taxon>
        <taxon>Bacillati</taxon>
        <taxon>Actinomycetota</taxon>
        <taxon>Actinomycetes</taxon>
        <taxon>Streptosporangiales</taxon>
        <taxon>Nocardiopsidaceae</taxon>
        <taxon>Streptomonospora</taxon>
    </lineage>
</organism>
<name>A0A853BLS3_9ACTN</name>
<comment type="caution">
    <text evidence="4">The sequence shown here is derived from an EMBL/GenBank/DDBJ whole genome shotgun (WGS) entry which is preliminary data.</text>
</comment>
<dbReference type="InterPro" id="IPR001647">
    <property type="entry name" value="HTH_TetR"/>
</dbReference>
<feature type="domain" description="HTH tetR-type" evidence="3">
    <location>
        <begin position="22"/>
        <end position="82"/>
    </location>
</feature>
<dbReference type="AlphaFoldDB" id="A0A853BLS3"/>
<evidence type="ECO:0000313" key="5">
    <source>
        <dbReference type="Proteomes" id="UP000575985"/>
    </source>
</evidence>
<dbReference type="InterPro" id="IPR023772">
    <property type="entry name" value="DNA-bd_HTH_TetR-type_CS"/>
</dbReference>
<sequence>MTWHAQDSPDRPAPEAAVDEREARAERILAAAGELLVSLGYRRVTVEDVARRADIGKGTVYLHFRTKELLFLSVVMRAQADMVRRIVDGVRADPLQVRPSHLARTSYLLVHEDPVLRAVLLGDPDTLGSLARGGARHLRGLMDLRRDTMRDYFAVLSDHGVLRGDLPLDSQLMLYLHVFTGYFLAEPLTTVFFPDPGPVAERADLLAHALRTSLEAAPDDPGPARAAAPHVVAVFDRVLAALRTELANQKLT</sequence>
<keyword evidence="1 2" id="KW-0238">DNA-binding</keyword>
<feature type="DNA-binding region" description="H-T-H motif" evidence="2">
    <location>
        <begin position="45"/>
        <end position="64"/>
    </location>
</feature>
<dbReference type="EMBL" id="JACCFO010000001">
    <property type="protein sequence ID" value="NYI95462.1"/>
    <property type="molecule type" value="Genomic_DNA"/>
</dbReference>